<dbReference type="Proteomes" id="UP000220034">
    <property type="component" value="Unassembled WGS sequence"/>
</dbReference>
<feature type="transmembrane region" description="Helical" evidence="1">
    <location>
        <begin position="5"/>
        <end position="26"/>
    </location>
</feature>
<evidence type="ECO:0000313" key="3">
    <source>
        <dbReference type="Proteomes" id="UP000220034"/>
    </source>
</evidence>
<sequence length="141" mass="14980">MTSTLWTICAAINVGIAVLHIIIILIGERAYRYFGAGEWMATQDGAGSWIPALVTSAVTAVFFVFAAYNLAGAGRLVLPLTMWALLGITAIYLLRGSVVFAVPFMSTQVSAFDLYSSFASLAIGVVHAAAFYTTYIAGRTA</sequence>
<keyword evidence="1" id="KW-0472">Membrane</keyword>
<dbReference type="OrthoDB" id="5457135at2"/>
<feature type="transmembrane region" description="Helical" evidence="1">
    <location>
        <begin position="80"/>
        <end position="102"/>
    </location>
</feature>
<evidence type="ECO:0000313" key="2">
    <source>
        <dbReference type="EMBL" id="SOH95003.1"/>
    </source>
</evidence>
<keyword evidence="1" id="KW-0812">Transmembrane</keyword>
<accession>A0A2C9CUW9</accession>
<keyword evidence="1" id="KW-1133">Transmembrane helix</keyword>
<gene>
    <name evidence="2" type="ORF">SAMN06273572_10724</name>
</gene>
<feature type="transmembrane region" description="Helical" evidence="1">
    <location>
        <begin position="114"/>
        <end position="137"/>
    </location>
</feature>
<dbReference type="EMBL" id="OCTN01000007">
    <property type="protein sequence ID" value="SOH95003.1"/>
    <property type="molecule type" value="Genomic_DNA"/>
</dbReference>
<reference evidence="3" key="1">
    <citation type="submission" date="2017-09" db="EMBL/GenBank/DDBJ databases">
        <authorList>
            <person name="Varghese N."/>
            <person name="Submissions S."/>
        </authorList>
    </citation>
    <scope>NUCLEOTIDE SEQUENCE [LARGE SCALE GENOMIC DNA]</scope>
    <source>
        <strain evidence="3">C7</strain>
    </source>
</reference>
<name>A0A2C9CUW9_9RHOB</name>
<organism evidence="2 3">
    <name type="scientific">Pontivivens marinum</name>
    <dbReference type="NCBI Taxonomy" id="1690039"/>
    <lineage>
        <taxon>Bacteria</taxon>
        <taxon>Pseudomonadati</taxon>
        <taxon>Pseudomonadota</taxon>
        <taxon>Alphaproteobacteria</taxon>
        <taxon>Rhodobacterales</taxon>
        <taxon>Paracoccaceae</taxon>
        <taxon>Pontivivens</taxon>
    </lineage>
</organism>
<protein>
    <submittedName>
        <fullName evidence="2">Uncharacterized protein</fullName>
    </submittedName>
</protein>
<dbReference type="AlphaFoldDB" id="A0A2C9CUW9"/>
<dbReference type="RefSeq" id="WP_097931113.1">
    <property type="nucleotide sequence ID" value="NZ_OCTN01000007.1"/>
</dbReference>
<feature type="transmembrane region" description="Helical" evidence="1">
    <location>
        <begin position="46"/>
        <end position="68"/>
    </location>
</feature>
<evidence type="ECO:0000256" key="1">
    <source>
        <dbReference type="SAM" id="Phobius"/>
    </source>
</evidence>
<proteinExistence type="predicted"/>
<keyword evidence="3" id="KW-1185">Reference proteome</keyword>